<protein>
    <submittedName>
        <fullName evidence="1">Uncharacterized protein</fullName>
    </submittedName>
</protein>
<evidence type="ECO:0000313" key="1">
    <source>
        <dbReference type="EMBL" id="MBU2788747.1"/>
    </source>
</evidence>
<dbReference type="EMBL" id="JAAXYO010000163">
    <property type="protein sequence ID" value="MBU2788747.1"/>
    <property type="molecule type" value="Genomic_DNA"/>
</dbReference>
<organism evidence="1 2">
    <name type="scientific">Igneacidithiobacillus copahuensis</name>
    <dbReference type="NCBI Taxonomy" id="2724909"/>
    <lineage>
        <taxon>Bacteria</taxon>
        <taxon>Pseudomonadati</taxon>
        <taxon>Pseudomonadota</taxon>
        <taxon>Acidithiobacillia</taxon>
        <taxon>Acidithiobacillales</taxon>
        <taxon>Acidithiobacillaceae</taxon>
        <taxon>Igneacidithiobacillus</taxon>
    </lineage>
</organism>
<keyword evidence="2" id="KW-1185">Reference proteome</keyword>
<reference evidence="1" key="1">
    <citation type="journal article" date="2021" name="ISME J.">
        <title>Genomic evolution of the class Acidithiobacillia: deep-branching Proteobacteria living in extreme acidic conditions.</title>
        <authorList>
            <person name="Moya-Beltran A."/>
            <person name="Beard S."/>
            <person name="Rojas-Villalobos C."/>
            <person name="Issotta F."/>
            <person name="Gallardo Y."/>
            <person name="Ulloa R."/>
            <person name="Giaveno A."/>
            <person name="Degli Esposti M."/>
            <person name="Johnson D.B."/>
            <person name="Quatrini R."/>
        </authorList>
    </citation>
    <scope>NUCLEOTIDE SEQUENCE</scope>
    <source>
        <strain evidence="1">VAN18-1</strain>
    </source>
</reference>
<dbReference type="RefSeq" id="WP_215885755.1">
    <property type="nucleotide sequence ID" value="NZ_JAAXYO010000163.1"/>
</dbReference>
<dbReference type="AlphaFoldDB" id="A0AAE2YQZ2"/>
<sequence length="154" mass="17459">MNPKEESAALARELDDLNKKWDELIEIQKSMPAVANVSRINAQAWREVGMAVLQPWRDGKPVYLDMDIIQTAVHLRRKKIYKDGFVHKNPSRADSPKIPIGPIPEDAEKALESMDFEKMREDYTKELNRLWVEGCARAAAQKEDSSSSEGMSCG</sequence>
<gene>
    <name evidence="1" type="ORF">HFQ13_11145</name>
</gene>
<name>A0AAE2YQZ2_9PROT</name>
<dbReference type="Proteomes" id="UP001197378">
    <property type="component" value="Unassembled WGS sequence"/>
</dbReference>
<proteinExistence type="predicted"/>
<evidence type="ECO:0000313" key="2">
    <source>
        <dbReference type="Proteomes" id="UP001197378"/>
    </source>
</evidence>
<comment type="caution">
    <text evidence="1">The sequence shown here is derived from an EMBL/GenBank/DDBJ whole genome shotgun (WGS) entry which is preliminary data.</text>
</comment>
<accession>A0AAE2YQZ2</accession>